<evidence type="ECO:0000313" key="1">
    <source>
        <dbReference type="EMBL" id="QZD97742.1"/>
    </source>
</evidence>
<name>A0AAE8BVB0_9CAUD</name>
<protein>
    <submittedName>
        <fullName evidence="1">Uncharacterized protein</fullName>
    </submittedName>
</protein>
<accession>A0AAE8BVB0</accession>
<organism evidence="1 2">
    <name type="scientific">Gordonia phage Vine</name>
    <dbReference type="NCBI Taxonomy" id="2857501"/>
    <lineage>
        <taxon>Viruses</taxon>
        <taxon>Duplodnaviria</taxon>
        <taxon>Heunggongvirae</taxon>
        <taxon>Uroviricota</taxon>
        <taxon>Caudoviricetes</taxon>
        <taxon>Ponsvirus</taxon>
        <taxon>Ponsvirus vine</taxon>
    </lineage>
</organism>
<dbReference type="KEGG" id="vg:77939474"/>
<proteinExistence type="predicted"/>
<evidence type="ECO:0000313" key="2">
    <source>
        <dbReference type="Proteomes" id="UP000827818"/>
    </source>
</evidence>
<dbReference type="EMBL" id="MZ622167">
    <property type="protein sequence ID" value="QZD97742.1"/>
    <property type="molecule type" value="Genomic_DNA"/>
</dbReference>
<gene>
    <name evidence="1" type="primary">33</name>
    <name evidence="1" type="ORF">SEA_VINE_33</name>
</gene>
<sequence length="93" mass="10708">MNTRTRTFARITGRAMRPTQKHTPVMWEGILGTVYAVNPQGDVKYFDYDWQAARDYADIPDDADIRIAPAPHSFRLANDTTIYAGKTYVWIVR</sequence>
<keyword evidence="2" id="KW-1185">Reference proteome</keyword>
<dbReference type="GeneID" id="77939474"/>
<reference evidence="1 2" key="1">
    <citation type="submission" date="2021-07" db="EMBL/GenBank/DDBJ databases">
        <authorList>
            <person name="Asche M.J."/>
            <person name="Box R.E."/>
            <person name="Grosz K.R."/>
            <person name="Hilfiker G.E."/>
            <person name="Lawrence N.C."/>
            <person name="Rodriguez X.F."/>
            <person name="Schneider G.T."/>
            <person name="Ziemann C.M."/>
            <person name="Chia C.P."/>
            <person name="Williams D.C."/>
            <person name="Garlena R.A."/>
            <person name="Russell D.A."/>
            <person name="Pope W.H."/>
            <person name="Jacobs-Sera D."/>
            <person name="Hatfull G.F."/>
        </authorList>
    </citation>
    <scope>NUCLEOTIDE SEQUENCE [LARGE SCALE GENOMIC DNA]</scope>
</reference>
<dbReference type="Proteomes" id="UP000827818">
    <property type="component" value="Segment"/>
</dbReference>
<dbReference type="RefSeq" id="YP_010663450.1">
    <property type="nucleotide sequence ID" value="NC_070897.1"/>
</dbReference>